<gene>
    <name evidence="4" type="ORF">F2P45_18415</name>
</gene>
<evidence type="ECO:0000313" key="4">
    <source>
        <dbReference type="EMBL" id="NHZ90978.1"/>
    </source>
</evidence>
<protein>
    <submittedName>
        <fullName evidence="4">GNAT family N-acetyltransferase</fullName>
    </submittedName>
</protein>
<dbReference type="CDD" id="cd04301">
    <property type="entry name" value="NAT_SF"/>
    <property type="match status" value="1"/>
</dbReference>
<evidence type="ECO:0000256" key="1">
    <source>
        <dbReference type="ARBA" id="ARBA00022679"/>
    </source>
</evidence>
<dbReference type="InterPro" id="IPR050832">
    <property type="entry name" value="Bact_Acetyltransf"/>
</dbReference>
<dbReference type="Proteomes" id="UP000609726">
    <property type="component" value="Unassembled WGS sequence"/>
</dbReference>
<dbReference type="InterPro" id="IPR016181">
    <property type="entry name" value="Acyl_CoA_acyltransferase"/>
</dbReference>
<evidence type="ECO:0000313" key="5">
    <source>
        <dbReference type="Proteomes" id="UP000609726"/>
    </source>
</evidence>
<evidence type="ECO:0000259" key="3">
    <source>
        <dbReference type="PROSITE" id="PS51186"/>
    </source>
</evidence>
<comment type="caution">
    <text evidence="4">The sequence shown here is derived from an EMBL/GenBank/DDBJ whole genome shotgun (WGS) entry which is preliminary data.</text>
</comment>
<dbReference type="SUPFAM" id="SSF55729">
    <property type="entry name" value="Acyl-CoA N-acyltransferases (Nat)"/>
    <property type="match status" value="1"/>
</dbReference>
<accession>A0ABX0NVJ7</accession>
<dbReference type="PANTHER" id="PTHR43877:SF2">
    <property type="entry name" value="AMINOALKYLPHOSPHONATE N-ACETYLTRANSFERASE-RELATED"/>
    <property type="match status" value="1"/>
</dbReference>
<dbReference type="EMBL" id="WHJH01000023">
    <property type="protein sequence ID" value="NHZ90978.1"/>
    <property type="molecule type" value="Genomic_DNA"/>
</dbReference>
<evidence type="ECO:0000256" key="2">
    <source>
        <dbReference type="ARBA" id="ARBA00023315"/>
    </source>
</evidence>
<dbReference type="RefSeq" id="WP_166878245.1">
    <property type="nucleotide sequence ID" value="NZ_WHJH01000023.1"/>
</dbReference>
<proteinExistence type="predicted"/>
<dbReference type="Pfam" id="PF00583">
    <property type="entry name" value="Acetyltransf_1"/>
    <property type="match status" value="1"/>
</dbReference>
<keyword evidence="1" id="KW-0808">Transferase</keyword>
<dbReference type="InterPro" id="IPR000182">
    <property type="entry name" value="GNAT_dom"/>
</dbReference>
<dbReference type="PROSITE" id="PS51186">
    <property type="entry name" value="GNAT"/>
    <property type="match status" value="1"/>
</dbReference>
<organism evidence="4 5">
    <name type="scientific">Massilia mucilaginosa</name>
    <dbReference type="NCBI Taxonomy" id="2609282"/>
    <lineage>
        <taxon>Bacteria</taxon>
        <taxon>Pseudomonadati</taxon>
        <taxon>Pseudomonadota</taxon>
        <taxon>Betaproteobacteria</taxon>
        <taxon>Burkholderiales</taxon>
        <taxon>Oxalobacteraceae</taxon>
        <taxon>Telluria group</taxon>
        <taxon>Massilia</taxon>
    </lineage>
</organism>
<reference evidence="4 5" key="1">
    <citation type="submission" date="2019-10" db="EMBL/GenBank/DDBJ databases">
        <title>Taxonomy of Antarctic Massilia spp.: description of Massilia rubra sp. nov., Massilia aquatica sp. nov., Massilia mucilaginosa sp. nov., Massilia frigida sp. nov. isolated from streams, lakes and regoliths.</title>
        <authorList>
            <person name="Holochova P."/>
            <person name="Sedlacek I."/>
            <person name="Kralova S."/>
            <person name="Maslanova I."/>
            <person name="Busse H.-J."/>
            <person name="Stankova E."/>
            <person name="Vrbovska V."/>
            <person name="Kovarovic V."/>
            <person name="Bartak M."/>
            <person name="Svec P."/>
            <person name="Pantucek R."/>
        </authorList>
    </citation>
    <scope>NUCLEOTIDE SEQUENCE [LARGE SCALE GENOMIC DNA]</scope>
    <source>
        <strain evidence="4 5">CCM 8733</strain>
    </source>
</reference>
<dbReference type="Gene3D" id="3.40.630.30">
    <property type="match status" value="1"/>
</dbReference>
<feature type="domain" description="N-acetyltransferase" evidence="3">
    <location>
        <begin position="4"/>
        <end position="153"/>
    </location>
</feature>
<dbReference type="PANTHER" id="PTHR43877">
    <property type="entry name" value="AMINOALKYLPHOSPHONATE N-ACETYLTRANSFERASE-RELATED-RELATED"/>
    <property type="match status" value="1"/>
</dbReference>
<name>A0ABX0NVJ7_9BURK</name>
<keyword evidence="5" id="KW-1185">Reference proteome</keyword>
<sequence length="168" mass="18505">MSTIQIRQAVLADLDALTVLFDGYRQFYERDSDLAAARQFLSDRFDHGESVVFIAHEGSEPVGFAQLYPSFSSVSLGRIFILNDLFVSERGRRKGVGSRLISASVDFAKTVGAIRLALSTASTNANAQALYEAKGWERDDDFFYVYTMPKQEHQGRLSGINGPSPGIG</sequence>
<keyword evidence="2" id="KW-0012">Acyltransferase</keyword>